<evidence type="ECO:0000256" key="8">
    <source>
        <dbReference type="ARBA" id="ARBA00022692"/>
    </source>
</evidence>
<dbReference type="InterPro" id="IPR003501">
    <property type="entry name" value="PTS_EIIB_2/3"/>
</dbReference>
<dbReference type="PROSITE" id="PS51099">
    <property type="entry name" value="PTS_EIIB_TYPE_2"/>
    <property type="match status" value="1"/>
</dbReference>
<evidence type="ECO:0000256" key="3">
    <source>
        <dbReference type="ARBA" id="ARBA00022475"/>
    </source>
</evidence>
<dbReference type="InterPro" id="IPR013014">
    <property type="entry name" value="PTS_EIIC_2"/>
</dbReference>
<dbReference type="Gene3D" id="3.40.930.10">
    <property type="entry name" value="Mannitol-specific EII, Chain A"/>
    <property type="match status" value="1"/>
</dbReference>
<keyword evidence="17" id="KW-1185">Reference proteome</keyword>
<feature type="domain" description="PTS EIIB type-2" evidence="14">
    <location>
        <begin position="163"/>
        <end position="260"/>
    </location>
</feature>
<protein>
    <submittedName>
        <fullName evidence="16">Fructose-specific PTS transporter subunit EIIC</fullName>
    </submittedName>
</protein>
<dbReference type="EMBL" id="JBHUGF010000011">
    <property type="protein sequence ID" value="MFD1992081.1"/>
    <property type="molecule type" value="Genomic_DNA"/>
</dbReference>
<comment type="caution">
    <text evidence="16">The sequence shown here is derived from an EMBL/GenBank/DDBJ whole genome shotgun (WGS) entry which is preliminary data.</text>
</comment>
<evidence type="ECO:0000256" key="6">
    <source>
        <dbReference type="ARBA" id="ARBA00022679"/>
    </source>
</evidence>
<feature type="transmembrane region" description="Helical" evidence="12">
    <location>
        <begin position="555"/>
        <end position="575"/>
    </location>
</feature>
<evidence type="ECO:0000256" key="10">
    <source>
        <dbReference type="ARBA" id="ARBA00022989"/>
    </source>
</evidence>
<dbReference type="InterPro" id="IPR004715">
    <property type="entry name" value="PTS_IIA_fruc"/>
</dbReference>
<dbReference type="PROSITE" id="PS00372">
    <property type="entry name" value="PTS_EIIA_TYPE_2_HIS"/>
    <property type="match status" value="1"/>
</dbReference>
<keyword evidence="11 12" id="KW-0472">Membrane</keyword>
<evidence type="ECO:0000259" key="14">
    <source>
        <dbReference type="PROSITE" id="PS51099"/>
    </source>
</evidence>
<keyword evidence="5" id="KW-0762">Sugar transport</keyword>
<dbReference type="InterPro" id="IPR002178">
    <property type="entry name" value="PTS_EIIA_type-2_dom"/>
</dbReference>
<feature type="transmembrane region" description="Helical" evidence="12">
    <location>
        <begin position="595"/>
        <end position="615"/>
    </location>
</feature>
<dbReference type="InterPro" id="IPR016152">
    <property type="entry name" value="PTrfase/Anion_transptr"/>
</dbReference>
<reference evidence="17" key="1">
    <citation type="journal article" date="2019" name="Int. J. Syst. Evol. Microbiol.">
        <title>The Global Catalogue of Microorganisms (GCM) 10K type strain sequencing project: providing services to taxonomists for standard genome sequencing and annotation.</title>
        <authorList>
            <consortium name="The Broad Institute Genomics Platform"/>
            <consortium name="The Broad Institute Genome Sequencing Center for Infectious Disease"/>
            <person name="Wu L."/>
            <person name="Ma J."/>
        </authorList>
    </citation>
    <scope>NUCLEOTIDE SEQUENCE [LARGE SCALE GENOMIC DNA]</scope>
    <source>
        <strain evidence="17">CGMCC 1.15067</strain>
    </source>
</reference>
<feature type="transmembrane region" description="Helical" evidence="12">
    <location>
        <begin position="329"/>
        <end position="356"/>
    </location>
</feature>
<dbReference type="SUPFAM" id="SSF55804">
    <property type="entry name" value="Phoshotransferase/anion transport protein"/>
    <property type="match status" value="1"/>
</dbReference>
<evidence type="ECO:0000256" key="7">
    <source>
        <dbReference type="ARBA" id="ARBA00022683"/>
    </source>
</evidence>
<feature type="transmembrane region" description="Helical" evidence="12">
    <location>
        <begin position="291"/>
        <end position="317"/>
    </location>
</feature>
<comment type="subcellular location">
    <subcellularLocation>
        <location evidence="1">Cell inner membrane</location>
        <topology evidence="1">Multi-pass membrane protein</topology>
    </subcellularLocation>
</comment>
<feature type="transmembrane region" description="Helical" evidence="12">
    <location>
        <begin position="447"/>
        <end position="469"/>
    </location>
</feature>
<name>A0ABW4UZY9_9BACL</name>
<dbReference type="NCBIfam" id="TIGR00848">
    <property type="entry name" value="fruA"/>
    <property type="match status" value="1"/>
</dbReference>
<evidence type="ECO:0000256" key="11">
    <source>
        <dbReference type="ARBA" id="ARBA00023136"/>
    </source>
</evidence>
<evidence type="ECO:0000259" key="15">
    <source>
        <dbReference type="PROSITE" id="PS51104"/>
    </source>
</evidence>
<evidence type="ECO:0000256" key="2">
    <source>
        <dbReference type="ARBA" id="ARBA00022448"/>
    </source>
</evidence>
<dbReference type="InterPro" id="IPR036095">
    <property type="entry name" value="PTS_EIIB-like_sf"/>
</dbReference>
<feature type="domain" description="PTS EIIA type-2" evidence="13">
    <location>
        <begin position="5"/>
        <end position="146"/>
    </location>
</feature>
<dbReference type="InterPro" id="IPR003352">
    <property type="entry name" value="PTS_EIIC"/>
</dbReference>
<dbReference type="SUPFAM" id="SSF52794">
    <property type="entry name" value="PTS system IIB component-like"/>
    <property type="match status" value="1"/>
</dbReference>
<dbReference type="NCBIfam" id="TIGR00829">
    <property type="entry name" value="FRU"/>
    <property type="match status" value="1"/>
</dbReference>
<dbReference type="Pfam" id="PF00359">
    <property type="entry name" value="PTS_EIIA_2"/>
    <property type="match status" value="1"/>
</dbReference>
<organism evidence="16 17">
    <name type="scientific">Paenibacillus nicotianae</name>
    <dbReference type="NCBI Taxonomy" id="1526551"/>
    <lineage>
        <taxon>Bacteria</taxon>
        <taxon>Bacillati</taxon>
        <taxon>Bacillota</taxon>
        <taxon>Bacilli</taxon>
        <taxon>Bacillales</taxon>
        <taxon>Paenibacillaceae</taxon>
        <taxon>Paenibacillus</taxon>
    </lineage>
</organism>
<keyword evidence="4" id="KW-0597">Phosphoprotein</keyword>
<dbReference type="Gene3D" id="3.40.50.2300">
    <property type="match status" value="1"/>
</dbReference>
<dbReference type="PANTHER" id="PTHR30505">
    <property type="entry name" value="FRUCTOSE-LIKE PERMEASE"/>
    <property type="match status" value="1"/>
</dbReference>
<dbReference type="CDD" id="cd05569">
    <property type="entry name" value="PTS_IIB_fructose"/>
    <property type="match status" value="1"/>
</dbReference>
<dbReference type="Pfam" id="PF02378">
    <property type="entry name" value="PTS_EIIC"/>
    <property type="match status" value="1"/>
</dbReference>
<evidence type="ECO:0000256" key="9">
    <source>
        <dbReference type="ARBA" id="ARBA00022777"/>
    </source>
</evidence>
<dbReference type="CDD" id="cd00211">
    <property type="entry name" value="PTS_IIA_fru"/>
    <property type="match status" value="1"/>
</dbReference>
<keyword evidence="6" id="KW-0808">Transferase</keyword>
<keyword evidence="3" id="KW-1003">Cell membrane</keyword>
<sequence>MKISSVLQPENIILDVTATTKAELIDELAQKLNDNGYLSDIQQFKKDIWAREEQVPTEVGFGIAIPHAKSTGVKAPAIIMGRSLSGINYSTESCNLFFMIAVDQHSSSEHLQTLSKISTFLMDELFRAKLILARDREEIVRLFEQAEEQDAQALHSHKKHAGKKIVGVTGCPTGIAHTFMAAESLKNAAQELGVQIKVQTNGSTGVENELTAEDIEQADGIVVAADVKVDMSVFGDRKVVQTSVKNGIHHAKDLIEEAIAGKGVAQNQGQSNLKEAKEKTRLKQPKIYSHIMNGVSFMIPFVVAGGILIALSFMFGIHAADPNSPDYNAFAAFLSTAGGSAAFALMVPVLAGYIAYSIADRPGLAPGMIGGMLATLGGSGFLGGMLAGFIAGYSILAIKRLVKGIPDSLQSLSPVLILPLVGSFVTALIMYFVVNTPMAWINVSLQGWLNSLTGTNAILLGALLAGMMASDMGGPINKTASAFGLAMFANQIFEPSAALMVGGMVPPLGIALATTLFKNKFSIEERNAGKAAYVMGASFITEAAIPFAANDPLRIIPANIIGAAIGGGMCMALGISLQAPHGGIFVIPIAASNPLLYIMCIAVGSIVTACIIGFLKKPMYIATNQTKEQVDSKPVASTIKSAS</sequence>
<evidence type="ECO:0000313" key="16">
    <source>
        <dbReference type="EMBL" id="MFD1992081.1"/>
    </source>
</evidence>
<dbReference type="InterPro" id="IPR013011">
    <property type="entry name" value="PTS_EIIB_2"/>
</dbReference>
<evidence type="ECO:0000259" key="13">
    <source>
        <dbReference type="PROSITE" id="PS51094"/>
    </source>
</evidence>
<feature type="transmembrane region" description="Helical" evidence="12">
    <location>
        <begin position="368"/>
        <end position="396"/>
    </location>
</feature>
<keyword evidence="10 12" id="KW-1133">Transmembrane helix</keyword>
<gene>
    <name evidence="16" type="ORF">ACFSGI_19120</name>
</gene>
<keyword evidence="7" id="KW-0598">Phosphotransferase system</keyword>
<evidence type="ECO:0000256" key="5">
    <source>
        <dbReference type="ARBA" id="ARBA00022597"/>
    </source>
</evidence>
<proteinExistence type="predicted"/>
<dbReference type="Proteomes" id="UP001597403">
    <property type="component" value="Unassembled WGS sequence"/>
</dbReference>
<dbReference type="PROSITE" id="PS51094">
    <property type="entry name" value="PTS_EIIA_TYPE_2"/>
    <property type="match status" value="1"/>
</dbReference>
<feature type="transmembrane region" description="Helical" evidence="12">
    <location>
        <begin position="497"/>
        <end position="517"/>
    </location>
</feature>
<keyword evidence="8 12" id="KW-0812">Transmembrane</keyword>
<dbReference type="Pfam" id="PF02302">
    <property type="entry name" value="PTS_IIB"/>
    <property type="match status" value="1"/>
</dbReference>
<dbReference type="InterPro" id="IPR050864">
    <property type="entry name" value="Bacterial_PTS_Sugar_Transport"/>
</dbReference>
<dbReference type="NCBIfam" id="TIGR01427">
    <property type="entry name" value="PTS_IIC_fructo"/>
    <property type="match status" value="1"/>
</dbReference>
<dbReference type="RefSeq" id="WP_204825808.1">
    <property type="nucleotide sequence ID" value="NZ_JBHUGF010000011.1"/>
</dbReference>
<dbReference type="PROSITE" id="PS51104">
    <property type="entry name" value="PTS_EIIC_TYPE_2"/>
    <property type="match status" value="1"/>
</dbReference>
<feature type="domain" description="PTS EIIC type-2" evidence="15">
    <location>
        <begin position="287"/>
        <end position="625"/>
    </location>
</feature>
<evidence type="ECO:0000256" key="12">
    <source>
        <dbReference type="SAM" id="Phobius"/>
    </source>
</evidence>
<evidence type="ECO:0000256" key="4">
    <source>
        <dbReference type="ARBA" id="ARBA00022553"/>
    </source>
</evidence>
<evidence type="ECO:0000256" key="1">
    <source>
        <dbReference type="ARBA" id="ARBA00004429"/>
    </source>
</evidence>
<keyword evidence="2" id="KW-0813">Transport</keyword>
<dbReference type="InterPro" id="IPR006327">
    <property type="entry name" value="PTS_IIC_fruc"/>
</dbReference>
<dbReference type="PANTHER" id="PTHR30505:SF0">
    <property type="entry name" value="FRUCTOSE-LIKE PTS SYSTEM EIIBC COMPONENT-RELATED"/>
    <property type="match status" value="1"/>
</dbReference>
<dbReference type="InterPro" id="IPR003353">
    <property type="entry name" value="PTS_IIB_fruc"/>
</dbReference>
<evidence type="ECO:0000313" key="17">
    <source>
        <dbReference type="Proteomes" id="UP001597403"/>
    </source>
</evidence>
<feature type="transmembrane region" description="Helical" evidence="12">
    <location>
        <begin position="416"/>
        <end position="435"/>
    </location>
</feature>
<accession>A0ABW4UZY9</accession>
<keyword evidence="9" id="KW-0418">Kinase</keyword>